<keyword evidence="5 6" id="KW-0472">Membrane</keyword>
<evidence type="ECO:0000256" key="3">
    <source>
        <dbReference type="ARBA" id="ARBA00022692"/>
    </source>
</evidence>
<sequence>MTRLVLTRCIINLIVLVVLSGALALIYFAFTFSRQKLEDEDVEFLYKFLLEFLPSITIVGLNLLVPNLFTYFVSFEHYSPLFVVRITLLRTILLRLASLVMLMVSLNDQLNCKNEEKCDCSRCWETSAGQEVYKLVILDFASQFLVTFAFNWPRMLIAKYSKSKIAKLIGEQEFELPKHVLDVVYSQTLCWLGSFYAPVLPLVAMLECCLLFHIKKFACLVNSKPSSTVYRASRSNSLFMAVLLISFIVAVLPVAYAIAEIMPSKSCGPFRVYDTTWSVVVESFEELPEWIKTVLFFFGTAGFAVPAFIVLVLCLYYFYAVSTANKQMVAVLKNQLVLEGHDKQFLLNRLSAFIKQQQEHQKAMRGHHDLSNAS</sequence>
<proteinExistence type="inferred from homology"/>
<reference evidence="8" key="1">
    <citation type="journal article" date="2023" name="IScience">
        <title>Live-bearing cockroach genome reveals convergent evolutionary mechanisms linked to viviparity in insects and beyond.</title>
        <authorList>
            <person name="Fouks B."/>
            <person name="Harrison M.C."/>
            <person name="Mikhailova A.A."/>
            <person name="Marchal E."/>
            <person name="English S."/>
            <person name="Carruthers M."/>
            <person name="Jennings E.C."/>
            <person name="Chiamaka E.L."/>
            <person name="Frigard R.A."/>
            <person name="Pippel M."/>
            <person name="Attardo G.M."/>
            <person name="Benoit J.B."/>
            <person name="Bornberg-Bauer E."/>
            <person name="Tobe S.S."/>
        </authorList>
    </citation>
    <scope>NUCLEOTIDE SEQUENCE</scope>
    <source>
        <strain evidence="8">Stay&amp;Tobe</strain>
    </source>
</reference>
<evidence type="ECO:0000256" key="1">
    <source>
        <dbReference type="ARBA" id="ARBA00004141"/>
    </source>
</evidence>
<keyword evidence="3 6" id="KW-0812">Transmembrane</keyword>
<comment type="caution">
    <text evidence="8">The sequence shown here is derived from an EMBL/GenBank/DDBJ whole genome shotgun (WGS) entry which is preliminary data.</text>
</comment>
<dbReference type="GO" id="GO:0005886">
    <property type="term" value="C:plasma membrane"/>
    <property type="evidence" value="ECO:0007669"/>
    <property type="project" value="InterPro"/>
</dbReference>
<comment type="subcellular location">
    <subcellularLocation>
        <location evidence="1">Membrane</location>
        <topology evidence="1">Multi-pass membrane protein</topology>
    </subcellularLocation>
</comment>
<dbReference type="InterPro" id="IPR012496">
    <property type="entry name" value="TMC_dom"/>
</dbReference>
<feature type="transmembrane region" description="Helical" evidence="6">
    <location>
        <begin position="294"/>
        <end position="319"/>
    </location>
</feature>
<keyword evidence="4 6" id="KW-1133">Transmembrane helix</keyword>
<feature type="transmembrane region" description="Helical" evidence="6">
    <location>
        <begin position="9"/>
        <end position="32"/>
    </location>
</feature>
<keyword evidence="9" id="KW-1185">Reference proteome</keyword>
<dbReference type="PANTHER" id="PTHR23302">
    <property type="entry name" value="TRANSMEMBRANE CHANNEL-RELATED"/>
    <property type="match status" value="1"/>
</dbReference>
<name>A0AAD8EM24_DIPPU</name>
<evidence type="ECO:0000256" key="2">
    <source>
        <dbReference type="ARBA" id="ARBA00006510"/>
    </source>
</evidence>
<evidence type="ECO:0000256" key="5">
    <source>
        <dbReference type="ARBA" id="ARBA00023136"/>
    </source>
</evidence>
<reference evidence="8" key="2">
    <citation type="submission" date="2023-05" db="EMBL/GenBank/DDBJ databases">
        <authorList>
            <person name="Fouks B."/>
        </authorList>
    </citation>
    <scope>NUCLEOTIDE SEQUENCE</scope>
    <source>
        <strain evidence="8">Stay&amp;Tobe</strain>
        <tissue evidence="8">Testes</tissue>
    </source>
</reference>
<dbReference type="EMBL" id="JASPKZ010002679">
    <property type="protein sequence ID" value="KAJ9595243.1"/>
    <property type="molecule type" value="Genomic_DNA"/>
</dbReference>
<evidence type="ECO:0000256" key="6">
    <source>
        <dbReference type="SAM" id="Phobius"/>
    </source>
</evidence>
<dbReference type="Proteomes" id="UP001233999">
    <property type="component" value="Unassembled WGS sequence"/>
</dbReference>
<evidence type="ECO:0000259" key="7">
    <source>
        <dbReference type="Pfam" id="PF07810"/>
    </source>
</evidence>
<dbReference type="Pfam" id="PF07810">
    <property type="entry name" value="TMC"/>
    <property type="match status" value="1"/>
</dbReference>
<gene>
    <name evidence="8" type="ORF">L9F63_013453</name>
</gene>
<feature type="transmembrane region" description="Helical" evidence="6">
    <location>
        <begin position="87"/>
        <end position="106"/>
    </location>
</feature>
<dbReference type="AlphaFoldDB" id="A0AAD8EM24"/>
<comment type="similarity">
    <text evidence="2">Belongs to the TMC family.</text>
</comment>
<feature type="transmembrane region" description="Helical" evidence="6">
    <location>
        <begin position="52"/>
        <end position="75"/>
    </location>
</feature>
<accession>A0AAD8EM24</accession>
<feature type="transmembrane region" description="Helical" evidence="6">
    <location>
        <begin position="195"/>
        <end position="214"/>
    </location>
</feature>
<dbReference type="PANTHER" id="PTHR23302:SF24">
    <property type="entry name" value="TMC DOMAIN-CONTAINING PROTEIN"/>
    <property type="match status" value="1"/>
</dbReference>
<evidence type="ECO:0000313" key="8">
    <source>
        <dbReference type="EMBL" id="KAJ9595243.1"/>
    </source>
</evidence>
<feature type="domain" description="TMC" evidence="7">
    <location>
        <begin position="123"/>
        <end position="233"/>
    </location>
</feature>
<evidence type="ECO:0000313" key="9">
    <source>
        <dbReference type="Proteomes" id="UP001233999"/>
    </source>
</evidence>
<dbReference type="InterPro" id="IPR038900">
    <property type="entry name" value="TMC"/>
</dbReference>
<organism evidence="8 9">
    <name type="scientific">Diploptera punctata</name>
    <name type="common">Pacific beetle cockroach</name>
    <dbReference type="NCBI Taxonomy" id="6984"/>
    <lineage>
        <taxon>Eukaryota</taxon>
        <taxon>Metazoa</taxon>
        <taxon>Ecdysozoa</taxon>
        <taxon>Arthropoda</taxon>
        <taxon>Hexapoda</taxon>
        <taxon>Insecta</taxon>
        <taxon>Pterygota</taxon>
        <taxon>Neoptera</taxon>
        <taxon>Polyneoptera</taxon>
        <taxon>Dictyoptera</taxon>
        <taxon>Blattodea</taxon>
        <taxon>Blaberoidea</taxon>
        <taxon>Blaberidae</taxon>
        <taxon>Diplopterinae</taxon>
        <taxon>Diploptera</taxon>
    </lineage>
</organism>
<dbReference type="GO" id="GO:0008381">
    <property type="term" value="F:mechanosensitive monoatomic ion channel activity"/>
    <property type="evidence" value="ECO:0007669"/>
    <property type="project" value="TreeGrafter"/>
</dbReference>
<protein>
    <recommendedName>
        <fullName evidence="7">TMC domain-containing protein</fullName>
    </recommendedName>
</protein>
<evidence type="ECO:0000256" key="4">
    <source>
        <dbReference type="ARBA" id="ARBA00022989"/>
    </source>
</evidence>
<feature type="transmembrane region" description="Helical" evidence="6">
    <location>
        <begin position="235"/>
        <end position="259"/>
    </location>
</feature>